<dbReference type="EMBL" id="CP014504">
    <property type="protein sequence ID" value="AMQ00031.1"/>
    <property type="molecule type" value="Genomic_DNA"/>
</dbReference>
<dbReference type="Gene3D" id="3.20.20.70">
    <property type="entry name" value="Aldolase class I"/>
    <property type="match status" value="1"/>
</dbReference>
<dbReference type="SUPFAM" id="SSF51391">
    <property type="entry name" value="Thiamin phosphate synthase"/>
    <property type="match status" value="1"/>
</dbReference>
<evidence type="ECO:0000313" key="14">
    <source>
        <dbReference type="Proteomes" id="UP000071561"/>
    </source>
</evidence>
<comment type="catalytic activity">
    <reaction evidence="6 9 10">
        <text>4-methyl-5-(2-phosphooxyethyl)-thiazole + 4-amino-2-methyl-5-(diphosphooxymethyl)pyrimidine + H(+) = thiamine phosphate + diphosphate</text>
        <dbReference type="Rhea" id="RHEA:22328"/>
        <dbReference type="ChEBI" id="CHEBI:15378"/>
        <dbReference type="ChEBI" id="CHEBI:33019"/>
        <dbReference type="ChEBI" id="CHEBI:37575"/>
        <dbReference type="ChEBI" id="CHEBI:57841"/>
        <dbReference type="ChEBI" id="CHEBI:58296"/>
        <dbReference type="EC" id="2.5.1.3"/>
    </reaction>
</comment>
<dbReference type="EC" id="2.5.1.3" evidence="9"/>
<dbReference type="KEGG" id="pcm:AY601_3159"/>
<dbReference type="HAMAP" id="MF_00097">
    <property type="entry name" value="TMP_synthase"/>
    <property type="match status" value="1"/>
</dbReference>
<dbReference type="NCBIfam" id="NF000736">
    <property type="entry name" value="PRK00043.2-3"/>
    <property type="match status" value="1"/>
</dbReference>
<keyword evidence="14" id="KW-1185">Reference proteome</keyword>
<evidence type="ECO:0000256" key="7">
    <source>
        <dbReference type="ARBA" id="ARBA00047851"/>
    </source>
</evidence>
<feature type="binding site" evidence="9">
    <location>
        <position position="66"/>
    </location>
    <ligand>
        <name>4-amino-2-methyl-5-(diphosphooxymethyl)pyrimidine</name>
        <dbReference type="ChEBI" id="CHEBI:57841"/>
    </ligand>
</feature>
<sequence>MLIDQLHYISQPPENGTHLTAIEKVLQAGGQWIQLRVKEQSEDVVLELAIQASRLCEKYGAKLIVNDYPELALKSGAYGVHLGLNDMPVAQARGILGKDKCIGGTANTFADICRRVEEGADYIGLGPFRFTTTKQNLSPVLGLEGYQQLMQQVLAAGIKLPIIAIGGIKTQDINSILQTGIYGIAVSGLLTQHTDPSENISLIYQELNLNSKQTIC</sequence>
<dbReference type="AlphaFoldDB" id="A0A127VFR8"/>
<dbReference type="GO" id="GO:0009229">
    <property type="term" value="P:thiamine diphosphate biosynthetic process"/>
    <property type="evidence" value="ECO:0007669"/>
    <property type="project" value="UniProtKB-UniRule"/>
</dbReference>
<proteinExistence type="inferred from homology"/>
<dbReference type="GO" id="GO:0000287">
    <property type="term" value="F:magnesium ion binding"/>
    <property type="evidence" value="ECO:0007669"/>
    <property type="project" value="UniProtKB-UniRule"/>
</dbReference>
<dbReference type="RefSeq" id="WP_068402698.1">
    <property type="nucleotide sequence ID" value="NZ_CP014504.1"/>
</dbReference>
<evidence type="ECO:0000256" key="3">
    <source>
        <dbReference type="ARBA" id="ARBA00022723"/>
    </source>
</evidence>
<name>A0A127VFR8_9SPHI</name>
<feature type="binding site" evidence="9">
    <location>
        <position position="134"/>
    </location>
    <ligand>
        <name>4-amino-2-methyl-5-(diphosphooxymethyl)pyrimidine</name>
        <dbReference type="ChEBI" id="CHEBI:57841"/>
    </ligand>
</feature>
<dbReference type="NCBIfam" id="TIGR00693">
    <property type="entry name" value="thiE"/>
    <property type="match status" value="1"/>
</dbReference>
<keyword evidence="2 9" id="KW-0808">Transferase</keyword>
<dbReference type="GO" id="GO:0004789">
    <property type="term" value="F:thiamine-phosphate diphosphorylase activity"/>
    <property type="evidence" value="ECO:0007669"/>
    <property type="project" value="UniProtKB-UniRule"/>
</dbReference>
<keyword evidence="5 9" id="KW-0784">Thiamine biosynthesis</keyword>
<comment type="catalytic activity">
    <reaction evidence="7 9 10">
        <text>2-(2-carboxy-4-methylthiazol-5-yl)ethyl phosphate + 4-amino-2-methyl-5-(diphosphooxymethyl)pyrimidine + 2 H(+) = thiamine phosphate + CO2 + diphosphate</text>
        <dbReference type="Rhea" id="RHEA:47848"/>
        <dbReference type="ChEBI" id="CHEBI:15378"/>
        <dbReference type="ChEBI" id="CHEBI:16526"/>
        <dbReference type="ChEBI" id="CHEBI:33019"/>
        <dbReference type="ChEBI" id="CHEBI:37575"/>
        <dbReference type="ChEBI" id="CHEBI:57841"/>
        <dbReference type="ChEBI" id="CHEBI:62890"/>
        <dbReference type="EC" id="2.5.1.3"/>
    </reaction>
</comment>
<dbReference type="InterPro" id="IPR013785">
    <property type="entry name" value="Aldolase_TIM"/>
</dbReference>
<dbReference type="GO" id="GO:0009228">
    <property type="term" value="P:thiamine biosynthetic process"/>
    <property type="evidence" value="ECO:0007669"/>
    <property type="project" value="UniProtKB-KW"/>
</dbReference>
<evidence type="ECO:0000256" key="11">
    <source>
        <dbReference type="RuleBase" id="RU004253"/>
    </source>
</evidence>
<comment type="cofactor">
    <cofactor evidence="9">
        <name>Mg(2+)</name>
        <dbReference type="ChEBI" id="CHEBI:18420"/>
    </cofactor>
    <text evidence="9">Binds 1 Mg(2+) ion per subunit.</text>
</comment>
<dbReference type="Proteomes" id="UP000071561">
    <property type="component" value="Chromosome"/>
</dbReference>
<feature type="binding site" evidence="9">
    <location>
        <position position="105"/>
    </location>
    <ligand>
        <name>4-amino-2-methyl-5-(diphosphooxymethyl)pyrimidine</name>
        <dbReference type="ChEBI" id="CHEBI:57841"/>
    </ligand>
</feature>
<accession>A0A127VFR8</accession>
<dbReference type="PATRIC" id="fig|188932.3.peg.3292"/>
<organism evidence="13 14">
    <name type="scientific">Pedobacter cryoconitis</name>
    <dbReference type="NCBI Taxonomy" id="188932"/>
    <lineage>
        <taxon>Bacteria</taxon>
        <taxon>Pseudomonadati</taxon>
        <taxon>Bacteroidota</taxon>
        <taxon>Sphingobacteriia</taxon>
        <taxon>Sphingobacteriales</taxon>
        <taxon>Sphingobacteriaceae</taxon>
        <taxon>Pedobacter</taxon>
    </lineage>
</organism>
<keyword evidence="4 9" id="KW-0460">Magnesium</keyword>
<evidence type="ECO:0000259" key="12">
    <source>
        <dbReference type="Pfam" id="PF02581"/>
    </source>
</evidence>
<dbReference type="UniPathway" id="UPA00060">
    <property type="reaction ID" value="UER00141"/>
</dbReference>
<keyword evidence="3 9" id="KW-0479">Metal-binding</keyword>
<feature type="domain" description="Thiamine phosphate synthase/TenI" evidence="12">
    <location>
        <begin position="15"/>
        <end position="187"/>
    </location>
</feature>
<protein>
    <recommendedName>
        <fullName evidence="9">Thiamine-phosphate synthase</fullName>
        <shortName evidence="9">TP synthase</shortName>
        <shortName evidence="9">TPS</shortName>
        <ecNumber evidence="9">2.5.1.3</ecNumber>
    </recommendedName>
    <alternativeName>
        <fullName evidence="9">Thiamine-phosphate pyrophosphorylase</fullName>
        <shortName evidence="9">TMP pyrophosphorylase</shortName>
        <shortName evidence="9">TMP-PPase</shortName>
    </alternativeName>
</protein>
<dbReference type="OrthoDB" id="9812206at2"/>
<dbReference type="PANTHER" id="PTHR20857">
    <property type="entry name" value="THIAMINE-PHOSPHATE PYROPHOSPHORYLASE"/>
    <property type="match status" value="1"/>
</dbReference>
<evidence type="ECO:0000256" key="2">
    <source>
        <dbReference type="ARBA" id="ARBA00022679"/>
    </source>
</evidence>
<comment type="pathway">
    <text evidence="1 9 11">Cofactor biosynthesis; thiamine diphosphate biosynthesis; thiamine phosphate from 4-amino-2-methyl-5-diphosphomethylpyrimidine and 4-methyl-5-(2-phosphoethyl)-thiazole: step 1/1.</text>
</comment>
<evidence type="ECO:0000256" key="5">
    <source>
        <dbReference type="ARBA" id="ARBA00022977"/>
    </source>
</evidence>
<gene>
    <name evidence="9" type="primary">thiE</name>
    <name evidence="13" type="ORF">AY601_3159</name>
</gene>
<comment type="catalytic activity">
    <reaction evidence="8 9 10">
        <text>2-[(2R,5Z)-2-carboxy-4-methylthiazol-5(2H)-ylidene]ethyl phosphate + 4-amino-2-methyl-5-(diphosphooxymethyl)pyrimidine + 2 H(+) = thiamine phosphate + CO2 + diphosphate</text>
        <dbReference type="Rhea" id="RHEA:47844"/>
        <dbReference type="ChEBI" id="CHEBI:15378"/>
        <dbReference type="ChEBI" id="CHEBI:16526"/>
        <dbReference type="ChEBI" id="CHEBI:33019"/>
        <dbReference type="ChEBI" id="CHEBI:37575"/>
        <dbReference type="ChEBI" id="CHEBI:57841"/>
        <dbReference type="ChEBI" id="CHEBI:62899"/>
        <dbReference type="EC" id="2.5.1.3"/>
    </reaction>
</comment>
<comment type="caution">
    <text evidence="9">Lacks conserved residue(s) required for the propagation of feature annotation.</text>
</comment>
<feature type="binding site" evidence="9">
    <location>
        <position position="86"/>
    </location>
    <ligand>
        <name>Mg(2+)</name>
        <dbReference type="ChEBI" id="CHEBI:18420"/>
    </ligand>
</feature>
<dbReference type="GO" id="GO:0005737">
    <property type="term" value="C:cytoplasm"/>
    <property type="evidence" value="ECO:0007669"/>
    <property type="project" value="TreeGrafter"/>
</dbReference>
<comment type="similarity">
    <text evidence="9 10">Belongs to the thiamine-phosphate synthase family.</text>
</comment>
<feature type="binding site" evidence="9">
    <location>
        <position position="67"/>
    </location>
    <ligand>
        <name>Mg(2+)</name>
        <dbReference type="ChEBI" id="CHEBI:18420"/>
    </ligand>
</feature>
<evidence type="ECO:0000256" key="6">
    <source>
        <dbReference type="ARBA" id="ARBA00047334"/>
    </source>
</evidence>
<feature type="binding site" evidence="9">
    <location>
        <begin position="131"/>
        <end position="133"/>
    </location>
    <ligand>
        <name>2-[(2R,5Z)-2-carboxy-4-methylthiazol-5(2H)-ylidene]ethyl phosphate</name>
        <dbReference type="ChEBI" id="CHEBI:62899"/>
    </ligand>
</feature>
<evidence type="ECO:0000313" key="13">
    <source>
        <dbReference type="EMBL" id="AMQ00031.1"/>
    </source>
</evidence>
<dbReference type="InterPro" id="IPR022998">
    <property type="entry name" value="ThiamineP_synth_TenI"/>
</dbReference>
<evidence type="ECO:0000256" key="4">
    <source>
        <dbReference type="ARBA" id="ARBA00022842"/>
    </source>
</evidence>
<evidence type="ECO:0000256" key="10">
    <source>
        <dbReference type="RuleBase" id="RU003826"/>
    </source>
</evidence>
<feature type="binding site" evidence="9">
    <location>
        <begin position="34"/>
        <end position="38"/>
    </location>
    <ligand>
        <name>4-amino-2-methyl-5-(diphosphooxymethyl)pyrimidine</name>
        <dbReference type="ChEBI" id="CHEBI:57841"/>
    </ligand>
</feature>
<evidence type="ECO:0000256" key="8">
    <source>
        <dbReference type="ARBA" id="ARBA00047883"/>
    </source>
</evidence>
<dbReference type="PANTHER" id="PTHR20857:SF15">
    <property type="entry name" value="THIAMINE-PHOSPHATE SYNTHASE"/>
    <property type="match status" value="1"/>
</dbReference>
<reference evidence="13 14" key="1">
    <citation type="submission" date="2016-03" db="EMBL/GenBank/DDBJ databases">
        <title>Complete genome sequence of Pedobacter cryoconitis PAMC 27485.</title>
        <authorList>
            <person name="Lee J."/>
            <person name="Kim O.-S."/>
        </authorList>
    </citation>
    <scope>NUCLEOTIDE SEQUENCE [LARGE SCALE GENOMIC DNA]</scope>
    <source>
        <strain evidence="13 14">PAMC 27485</strain>
    </source>
</reference>
<feature type="binding site" evidence="9">
    <location>
        <position position="167"/>
    </location>
    <ligand>
        <name>2-[(2R,5Z)-2-carboxy-4-methylthiazol-5(2H)-ylidene]ethyl phosphate</name>
        <dbReference type="ChEBI" id="CHEBI:62899"/>
    </ligand>
</feature>
<dbReference type="CDD" id="cd00564">
    <property type="entry name" value="TMP_TenI"/>
    <property type="match status" value="1"/>
</dbReference>
<evidence type="ECO:0000256" key="1">
    <source>
        <dbReference type="ARBA" id="ARBA00005165"/>
    </source>
</evidence>
<comment type="function">
    <text evidence="9">Condenses 4-methyl-5-(beta-hydroxyethyl)thiazole monophosphate (THZ-P) and 2-methyl-4-amino-5-hydroxymethyl pyrimidine pyrophosphate (HMP-PP) to form thiamine monophosphate (TMP).</text>
</comment>
<evidence type="ECO:0000256" key="9">
    <source>
        <dbReference type="HAMAP-Rule" id="MF_00097"/>
    </source>
</evidence>
<dbReference type="Pfam" id="PF02581">
    <property type="entry name" value="TMP-TENI"/>
    <property type="match status" value="1"/>
</dbReference>
<dbReference type="InterPro" id="IPR036206">
    <property type="entry name" value="ThiamineP_synth_sf"/>
</dbReference>
<dbReference type="InterPro" id="IPR034291">
    <property type="entry name" value="TMP_synthase"/>
</dbReference>